<dbReference type="Pfam" id="PF14464">
    <property type="entry name" value="Prok-JAB"/>
    <property type="match status" value="1"/>
</dbReference>
<evidence type="ECO:0000259" key="8">
    <source>
        <dbReference type="SMART" id="SM00232"/>
    </source>
</evidence>
<evidence type="ECO:0000313" key="10">
    <source>
        <dbReference type="Proteomes" id="UP000243502"/>
    </source>
</evidence>
<dbReference type="AlphaFoldDB" id="A0A2I8ETW2"/>
<organism evidence="9 10">
    <name type="scientific">Paraburkholderia terrae</name>
    <dbReference type="NCBI Taxonomy" id="311230"/>
    <lineage>
        <taxon>Bacteria</taxon>
        <taxon>Pseudomonadati</taxon>
        <taxon>Pseudomonadota</taxon>
        <taxon>Betaproteobacteria</taxon>
        <taxon>Burkholderiales</taxon>
        <taxon>Burkholderiaceae</taxon>
        <taxon>Paraburkholderia</taxon>
    </lineage>
</organism>
<dbReference type="Gene3D" id="3.90.1720.10">
    <property type="entry name" value="endopeptidase domain like (from Nostoc punctiforme)"/>
    <property type="match status" value="1"/>
</dbReference>
<dbReference type="SUPFAM" id="SSF54001">
    <property type="entry name" value="Cysteine proteinases"/>
    <property type="match status" value="1"/>
</dbReference>
<evidence type="ECO:0000256" key="4">
    <source>
        <dbReference type="ARBA" id="ARBA00022801"/>
    </source>
</evidence>
<gene>
    <name evidence="9" type="ORF">C2L65_25220</name>
</gene>
<accession>A0A2I8ETW2</accession>
<dbReference type="PANTHER" id="PTHR34858">
    <property type="entry name" value="CYSO-CYSTEINE PEPTIDASE"/>
    <property type="match status" value="1"/>
</dbReference>
<evidence type="ECO:0000256" key="5">
    <source>
        <dbReference type="ARBA" id="ARBA00022807"/>
    </source>
</evidence>
<sequence>MSMPDLASVVPLVRIHAEAEAPRECCGVVVAREDGSPLYVACRNLARETEHFLIDAEDFAKAEDTGDVLAIAHSHPFMSPAPSSADLAGIERTRLPWLIVNHPTGAFTITHPSNYVAPLVGRAFVHGVHDCYALVRDYYAAHGIALNDYPRYYGWWNEPDGPDLYRDNFGREGFVEVPRETMREHDLVLMRIRARRDNHMAVYVGGGTILHHLIEQLSRREFYGEFFQRRTTAVLRHRAFL</sequence>
<dbReference type="GO" id="GO:0006508">
    <property type="term" value="P:proteolysis"/>
    <property type="evidence" value="ECO:0007669"/>
    <property type="project" value="UniProtKB-KW"/>
</dbReference>
<dbReference type="Pfam" id="PF00877">
    <property type="entry name" value="NLPC_P60"/>
    <property type="match status" value="1"/>
</dbReference>
<dbReference type="PANTHER" id="PTHR34858:SF1">
    <property type="entry name" value="CYSO-CYSTEINE PEPTIDASE"/>
    <property type="match status" value="1"/>
</dbReference>
<dbReference type="CDD" id="cd08073">
    <property type="entry name" value="MPN_NLPC_P60"/>
    <property type="match status" value="1"/>
</dbReference>
<dbReference type="InterPro" id="IPR000555">
    <property type="entry name" value="JAMM/MPN+_dom"/>
</dbReference>
<keyword evidence="5" id="KW-0788">Thiol protease</keyword>
<feature type="domain" description="JAB1/MPN/MOV34 metalloenzyme" evidence="8">
    <location>
        <begin position="2"/>
        <end position="129"/>
    </location>
</feature>
<name>A0A2I8ETW2_9BURK</name>
<dbReference type="InterPro" id="IPR038765">
    <property type="entry name" value="Papain-like_cys_pep_sf"/>
</dbReference>
<dbReference type="GO" id="GO:0008235">
    <property type="term" value="F:metalloexopeptidase activity"/>
    <property type="evidence" value="ECO:0007669"/>
    <property type="project" value="TreeGrafter"/>
</dbReference>
<dbReference type="SUPFAM" id="SSF102712">
    <property type="entry name" value="JAB1/MPN domain"/>
    <property type="match status" value="1"/>
</dbReference>
<keyword evidence="7" id="KW-0482">Metalloprotease</keyword>
<protein>
    <submittedName>
        <fullName evidence="9">Glycoside hydrolase</fullName>
    </submittedName>
</protein>
<evidence type="ECO:0000256" key="2">
    <source>
        <dbReference type="ARBA" id="ARBA00022670"/>
    </source>
</evidence>
<dbReference type="InterPro" id="IPR051929">
    <property type="entry name" value="VirAsm_ModProt"/>
</dbReference>
<keyword evidence="6" id="KW-0862">Zinc</keyword>
<comment type="similarity">
    <text evidence="1">Belongs to the peptidase C40 family.</text>
</comment>
<evidence type="ECO:0000313" key="9">
    <source>
        <dbReference type="EMBL" id="AUT62878.1"/>
    </source>
</evidence>
<dbReference type="InterPro" id="IPR028090">
    <property type="entry name" value="JAB_dom_prok"/>
</dbReference>
<dbReference type="SMART" id="SM00232">
    <property type="entry name" value="JAB_MPN"/>
    <property type="match status" value="1"/>
</dbReference>
<dbReference type="RefSeq" id="WP_042312379.1">
    <property type="nucleotide sequence ID" value="NZ_CP026112.1"/>
</dbReference>
<dbReference type="GO" id="GO:0008234">
    <property type="term" value="F:cysteine-type peptidase activity"/>
    <property type="evidence" value="ECO:0007669"/>
    <property type="project" value="UniProtKB-KW"/>
</dbReference>
<dbReference type="OrthoDB" id="1494599at2"/>
<reference evidence="9 10" key="1">
    <citation type="submission" date="2018-01" db="EMBL/GenBank/DDBJ databases">
        <title>Species boundaries and ecological features among Paraburkholderia terrae DSMZ17804T, P. hospita DSMZ17164T and P. caribensis DSMZ13236T.</title>
        <authorList>
            <person name="Pratama A.A."/>
        </authorList>
    </citation>
    <scope>NUCLEOTIDE SEQUENCE [LARGE SCALE GENOMIC DNA]</scope>
    <source>
        <strain evidence="9 10">DSM 17804</strain>
    </source>
</reference>
<dbReference type="Gene3D" id="3.40.140.10">
    <property type="entry name" value="Cytidine Deaminase, domain 2"/>
    <property type="match status" value="1"/>
</dbReference>
<dbReference type="EMBL" id="CP026112">
    <property type="protein sequence ID" value="AUT62878.1"/>
    <property type="molecule type" value="Genomic_DNA"/>
</dbReference>
<dbReference type="Proteomes" id="UP000243502">
    <property type="component" value="Chromosome 2"/>
</dbReference>
<evidence type="ECO:0000256" key="1">
    <source>
        <dbReference type="ARBA" id="ARBA00007074"/>
    </source>
</evidence>
<keyword evidence="2" id="KW-0645">Protease</keyword>
<dbReference type="InterPro" id="IPR000064">
    <property type="entry name" value="NLP_P60_dom"/>
</dbReference>
<evidence type="ECO:0000256" key="3">
    <source>
        <dbReference type="ARBA" id="ARBA00022723"/>
    </source>
</evidence>
<dbReference type="GO" id="GO:0008270">
    <property type="term" value="F:zinc ion binding"/>
    <property type="evidence" value="ECO:0007669"/>
    <property type="project" value="TreeGrafter"/>
</dbReference>
<evidence type="ECO:0000256" key="6">
    <source>
        <dbReference type="ARBA" id="ARBA00022833"/>
    </source>
</evidence>
<evidence type="ECO:0000256" key="7">
    <source>
        <dbReference type="ARBA" id="ARBA00023049"/>
    </source>
</evidence>
<dbReference type="KEGG" id="pter:C2L65_25220"/>
<keyword evidence="4 9" id="KW-0378">Hydrolase</keyword>
<keyword evidence="3" id="KW-0479">Metal-binding</keyword>
<proteinExistence type="inferred from homology"/>